<gene>
    <name evidence="12" type="ORF">QN277_017140</name>
</gene>
<comment type="caution">
    <text evidence="12">The sequence shown here is derived from an EMBL/GenBank/DDBJ whole genome shotgun (WGS) entry which is preliminary data.</text>
</comment>
<dbReference type="PANTHER" id="PTHR31744">
    <property type="entry name" value="PROTEIN CUP-SHAPED COTYLEDON 2-RELATED"/>
    <property type="match status" value="1"/>
</dbReference>
<keyword evidence="3" id="KW-0812">Transmembrane</keyword>
<evidence type="ECO:0000259" key="11">
    <source>
        <dbReference type="PROSITE" id="PS51005"/>
    </source>
</evidence>
<dbReference type="InterPro" id="IPR003441">
    <property type="entry name" value="NAC-dom"/>
</dbReference>
<evidence type="ECO:0000256" key="4">
    <source>
        <dbReference type="ARBA" id="ARBA00022989"/>
    </source>
</evidence>
<sequence length="250" mass="28573">MAVLPPNSLPLGFRFRSTDEELVNHYLRQKINGNGGDVWVIREIDVCKWDPWDLPDLSVVRSKDPEWFFFCPQDRKYPNWHRFNRATAHGYWKATGKDRQIKSGSIVIGMKKTLVFYTGRAPRGERTNWVMHEYRPTLKELDGTNPGQRAYVLCRLFKRQDKTLEGSNCEANDRTESTPTTANYSPEEIQSGVVPMAASSSLVTEDDKNRAVPFSARENSEEATVRDQSHIKVDLDYEESVIGLMTLGLG</sequence>
<proteinExistence type="predicted"/>
<evidence type="ECO:0000256" key="2">
    <source>
        <dbReference type="ARBA" id="ARBA00004167"/>
    </source>
</evidence>
<keyword evidence="7" id="KW-0472">Membrane</keyword>
<evidence type="ECO:0000313" key="12">
    <source>
        <dbReference type="EMBL" id="KAK4273817.1"/>
    </source>
</evidence>
<organism evidence="12 13">
    <name type="scientific">Acacia crassicarpa</name>
    <name type="common">northern wattle</name>
    <dbReference type="NCBI Taxonomy" id="499986"/>
    <lineage>
        <taxon>Eukaryota</taxon>
        <taxon>Viridiplantae</taxon>
        <taxon>Streptophyta</taxon>
        <taxon>Embryophyta</taxon>
        <taxon>Tracheophyta</taxon>
        <taxon>Spermatophyta</taxon>
        <taxon>Magnoliopsida</taxon>
        <taxon>eudicotyledons</taxon>
        <taxon>Gunneridae</taxon>
        <taxon>Pentapetalae</taxon>
        <taxon>rosids</taxon>
        <taxon>fabids</taxon>
        <taxon>Fabales</taxon>
        <taxon>Fabaceae</taxon>
        <taxon>Caesalpinioideae</taxon>
        <taxon>mimosoid clade</taxon>
        <taxon>Acacieae</taxon>
        <taxon>Acacia</taxon>
    </lineage>
</organism>
<dbReference type="EMBL" id="JAWXYG010000004">
    <property type="protein sequence ID" value="KAK4273817.1"/>
    <property type="molecule type" value="Genomic_DNA"/>
</dbReference>
<keyword evidence="4" id="KW-1133">Transmembrane helix</keyword>
<evidence type="ECO:0000256" key="6">
    <source>
        <dbReference type="ARBA" id="ARBA00023125"/>
    </source>
</evidence>
<dbReference type="GO" id="GO:0016020">
    <property type="term" value="C:membrane"/>
    <property type="evidence" value="ECO:0007669"/>
    <property type="project" value="UniProtKB-SubCell"/>
</dbReference>
<dbReference type="SUPFAM" id="SSF101941">
    <property type="entry name" value="NAC domain"/>
    <property type="match status" value="1"/>
</dbReference>
<dbReference type="Gene3D" id="2.170.150.80">
    <property type="entry name" value="NAC domain"/>
    <property type="match status" value="1"/>
</dbReference>
<protein>
    <recommendedName>
        <fullName evidence="11">NAC domain-containing protein</fullName>
    </recommendedName>
</protein>
<keyword evidence="9" id="KW-0804">Transcription</keyword>
<keyword evidence="10" id="KW-0539">Nucleus</keyword>
<evidence type="ECO:0000256" key="3">
    <source>
        <dbReference type="ARBA" id="ARBA00022692"/>
    </source>
</evidence>
<evidence type="ECO:0000313" key="13">
    <source>
        <dbReference type="Proteomes" id="UP001293593"/>
    </source>
</evidence>
<dbReference type="PANTHER" id="PTHR31744:SF216">
    <property type="entry name" value="NAC TRANSCRIPTION FACTOR"/>
    <property type="match status" value="1"/>
</dbReference>
<dbReference type="GO" id="GO:0006355">
    <property type="term" value="P:regulation of DNA-templated transcription"/>
    <property type="evidence" value="ECO:0007669"/>
    <property type="project" value="InterPro"/>
</dbReference>
<dbReference type="InterPro" id="IPR036093">
    <property type="entry name" value="NAC_dom_sf"/>
</dbReference>
<name>A0AAE1MMU9_9FABA</name>
<keyword evidence="13" id="KW-1185">Reference proteome</keyword>
<reference evidence="12" key="1">
    <citation type="submission" date="2023-10" db="EMBL/GenBank/DDBJ databases">
        <title>Chromosome-level genome of the transformable northern wattle, Acacia crassicarpa.</title>
        <authorList>
            <person name="Massaro I."/>
            <person name="Sinha N.R."/>
            <person name="Poethig S."/>
            <person name="Leichty A.R."/>
        </authorList>
    </citation>
    <scope>NUCLEOTIDE SEQUENCE</scope>
    <source>
        <strain evidence="12">Acra3RX</strain>
        <tissue evidence="12">Leaf</tissue>
    </source>
</reference>
<dbReference type="Pfam" id="PF02365">
    <property type="entry name" value="NAM"/>
    <property type="match status" value="1"/>
</dbReference>
<dbReference type="Proteomes" id="UP001293593">
    <property type="component" value="Unassembled WGS sequence"/>
</dbReference>
<keyword evidence="5" id="KW-0805">Transcription regulation</keyword>
<dbReference type="PROSITE" id="PS51005">
    <property type="entry name" value="NAC"/>
    <property type="match status" value="1"/>
</dbReference>
<dbReference type="GO" id="GO:0000976">
    <property type="term" value="F:transcription cis-regulatory region binding"/>
    <property type="evidence" value="ECO:0007669"/>
    <property type="project" value="UniProtKB-ARBA"/>
</dbReference>
<dbReference type="AlphaFoldDB" id="A0AAE1MMU9"/>
<feature type="domain" description="NAC" evidence="11">
    <location>
        <begin position="9"/>
        <end position="159"/>
    </location>
</feature>
<evidence type="ECO:0000256" key="9">
    <source>
        <dbReference type="ARBA" id="ARBA00023163"/>
    </source>
</evidence>
<evidence type="ECO:0000256" key="8">
    <source>
        <dbReference type="ARBA" id="ARBA00023159"/>
    </source>
</evidence>
<dbReference type="GO" id="GO:0005634">
    <property type="term" value="C:nucleus"/>
    <property type="evidence" value="ECO:0007669"/>
    <property type="project" value="UniProtKB-SubCell"/>
</dbReference>
<accession>A0AAE1MMU9</accession>
<evidence type="ECO:0000256" key="10">
    <source>
        <dbReference type="ARBA" id="ARBA00023242"/>
    </source>
</evidence>
<dbReference type="FunFam" id="2.170.150.80:FF:000002">
    <property type="entry name" value="Nac domain-containing protein 86"/>
    <property type="match status" value="1"/>
</dbReference>
<keyword evidence="8" id="KW-0010">Activator</keyword>
<comment type="subcellular location">
    <subcellularLocation>
        <location evidence="2">Membrane</location>
        <topology evidence="2">Single-pass membrane protein</topology>
    </subcellularLocation>
    <subcellularLocation>
        <location evidence="1">Nucleus</location>
    </subcellularLocation>
</comment>
<keyword evidence="6" id="KW-0238">DNA-binding</keyword>
<evidence type="ECO:0000256" key="1">
    <source>
        <dbReference type="ARBA" id="ARBA00004123"/>
    </source>
</evidence>
<evidence type="ECO:0000256" key="5">
    <source>
        <dbReference type="ARBA" id="ARBA00023015"/>
    </source>
</evidence>
<evidence type="ECO:0000256" key="7">
    <source>
        <dbReference type="ARBA" id="ARBA00023136"/>
    </source>
</evidence>